<evidence type="ECO:0000313" key="2">
    <source>
        <dbReference type="EMBL" id="MBC2603329.1"/>
    </source>
</evidence>
<evidence type="ECO:0000256" key="1">
    <source>
        <dbReference type="SAM" id="SignalP"/>
    </source>
</evidence>
<evidence type="ECO:0000313" key="3">
    <source>
        <dbReference type="Proteomes" id="UP000525652"/>
    </source>
</evidence>
<name>A0A7X1B0G9_9BACT</name>
<proteinExistence type="predicted"/>
<feature type="signal peptide" evidence="1">
    <location>
        <begin position="1"/>
        <end position="21"/>
    </location>
</feature>
<dbReference type="Proteomes" id="UP000525652">
    <property type="component" value="Unassembled WGS sequence"/>
</dbReference>
<dbReference type="AlphaFoldDB" id="A0A7X1B0G9"/>
<dbReference type="EMBL" id="JACHVA010000126">
    <property type="protein sequence ID" value="MBC2603329.1"/>
    <property type="molecule type" value="Genomic_DNA"/>
</dbReference>
<feature type="chain" id="PRO_5030736645" description="DUF4380 domain-containing protein" evidence="1">
    <location>
        <begin position="22"/>
        <end position="351"/>
    </location>
</feature>
<keyword evidence="3" id="KW-1185">Reference proteome</keyword>
<protein>
    <recommendedName>
        <fullName evidence="4">DUF4380 domain-containing protein</fullName>
    </recommendedName>
</protein>
<accession>A0A7X1B0G9</accession>
<evidence type="ECO:0008006" key="4">
    <source>
        <dbReference type="Google" id="ProtNLM"/>
    </source>
</evidence>
<comment type="caution">
    <text evidence="2">The sequence shown here is derived from an EMBL/GenBank/DDBJ whole genome shotgun (WGS) entry which is preliminary data.</text>
</comment>
<keyword evidence="1" id="KW-0732">Signal</keyword>
<organism evidence="2 3">
    <name type="scientific">Puniceicoccus vermicola</name>
    <dbReference type="NCBI Taxonomy" id="388746"/>
    <lineage>
        <taxon>Bacteria</taxon>
        <taxon>Pseudomonadati</taxon>
        <taxon>Verrucomicrobiota</taxon>
        <taxon>Opitutia</taxon>
        <taxon>Puniceicoccales</taxon>
        <taxon>Puniceicoccaceae</taxon>
        <taxon>Puniceicoccus</taxon>
    </lineage>
</organism>
<reference evidence="2 3" key="1">
    <citation type="submission" date="2020-07" db="EMBL/GenBank/DDBJ databases">
        <authorList>
            <person name="Feng X."/>
        </authorList>
    </citation>
    <scope>NUCLEOTIDE SEQUENCE [LARGE SCALE GENOMIC DNA]</scope>
    <source>
        <strain evidence="2 3">JCM14086</strain>
    </source>
</reference>
<gene>
    <name evidence="2" type="ORF">H5P30_16220</name>
</gene>
<sequence>MRVLFLSLMSCLTLWGSDAVAAKSHPLRASDVDGIERINYKGWEDAYRLSNGTVELVFVPSIGRIMRYGYIDGENCLWENQELWGQPPAGVGEDWRNFGGDKIWPWPMSRWFDGITFLPPRSWDAEGYTVEVLGDRRLLVRSLGNYEGKFRVVREIALAAEGSQALVRSLLVGPEESVTEPIALWSVSQVPVPEFLIVEAGMESGQFKQMEVDPWKPSEAFGDDRIFVFESPTSETRVKVGLNGDAASAVLGNTLFFQKQVEPELGEDDWEPFERLQVFWEGTPPLFYSEIEFTSPRVRQVGQVAMTTVWNLRSFDGDVPDRAEMIAEFEKLDGEINSSTVAVDEAFGSRE</sequence>
<dbReference type="RefSeq" id="WP_185693961.1">
    <property type="nucleotide sequence ID" value="NZ_JACHVA010000126.1"/>
</dbReference>